<reference evidence="7 8" key="1">
    <citation type="submission" date="2020-01" db="EMBL/GenBank/DDBJ databases">
        <title>Genome analysis.</title>
        <authorList>
            <person name="Wu S."/>
            <person name="Wang G."/>
        </authorList>
    </citation>
    <scope>NUCLEOTIDE SEQUENCE [LARGE SCALE GENOMIC DNA]</scope>
    <source>
        <strain evidence="7 8">SYL130</strain>
    </source>
</reference>
<evidence type="ECO:0000256" key="5">
    <source>
        <dbReference type="ARBA" id="ARBA00023136"/>
    </source>
</evidence>
<dbReference type="RefSeq" id="WP_161816909.1">
    <property type="nucleotide sequence ID" value="NZ_JAACJS010000002.1"/>
</dbReference>
<comment type="subcellular location">
    <subcellularLocation>
        <location evidence="1">Cell inner membrane</location>
    </subcellularLocation>
</comment>
<evidence type="ECO:0000256" key="3">
    <source>
        <dbReference type="ARBA" id="ARBA00022519"/>
    </source>
</evidence>
<organism evidence="7 8">
    <name type="scientific">Sediminibacterium roseum</name>
    <dbReference type="NCBI Taxonomy" id="1978412"/>
    <lineage>
        <taxon>Bacteria</taxon>
        <taxon>Pseudomonadati</taxon>
        <taxon>Bacteroidota</taxon>
        <taxon>Chitinophagia</taxon>
        <taxon>Chitinophagales</taxon>
        <taxon>Chitinophagaceae</taxon>
        <taxon>Sediminibacterium</taxon>
    </lineage>
</organism>
<dbReference type="Proteomes" id="UP000753802">
    <property type="component" value="Unassembled WGS sequence"/>
</dbReference>
<keyword evidence="8" id="KW-1185">Reference proteome</keyword>
<dbReference type="Pfam" id="PF03279">
    <property type="entry name" value="Lip_A_acyltrans"/>
    <property type="match status" value="1"/>
</dbReference>
<proteinExistence type="predicted"/>
<gene>
    <name evidence="7" type="ORF">GWC95_01545</name>
</gene>
<evidence type="ECO:0000313" key="8">
    <source>
        <dbReference type="Proteomes" id="UP000753802"/>
    </source>
</evidence>
<keyword evidence="5" id="KW-0472">Membrane</keyword>
<dbReference type="PANTHER" id="PTHR30606">
    <property type="entry name" value="LIPID A BIOSYNTHESIS LAUROYL ACYLTRANSFERASE"/>
    <property type="match status" value="1"/>
</dbReference>
<keyword evidence="6 7" id="KW-0012">Acyltransferase</keyword>
<comment type="caution">
    <text evidence="7">The sequence shown here is derived from an EMBL/GenBank/DDBJ whole genome shotgun (WGS) entry which is preliminary data.</text>
</comment>
<evidence type="ECO:0000313" key="7">
    <source>
        <dbReference type="EMBL" id="NCI48588.1"/>
    </source>
</evidence>
<dbReference type="InterPro" id="IPR004960">
    <property type="entry name" value="LipA_acyltrans"/>
</dbReference>
<dbReference type="PANTHER" id="PTHR30606:SF10">
    <property type="entry name" value="PHOSPHATIDYLINOSITOL MANNOSIDE ACYLTRANSFERASE"/>
    <property type="match status" value="1"/>
</dbReference>
<sequence>MYYLVFALVYVASLLPWRVLYALSDVASFILYRLVGYRKTVVADNLLHAFPEKTPAERKEIEKKFYSRFCDNWIETIKLISISKKTIRKRFTGNVSIFFEQHATGRSLQGNFGHFFNWEALSFFFSATQPYQVLAVYFPQKSQVMDRLLKYIRGRFGSVLIPLPEMARQIIPWRRKQYMIALIGDQSPVVPAASYWLNFMNRPACFVKGPEKYARGQNIPVTVTLTTRPRRGYYHCESHLLVEDPSALPEGEIMRRYVKFLEHNIRLQPELYLWSHRRWKHAWKKEYREMWIGEDDTIPNGQ</sequence>
<keyword evidence="4" id="KW-0808">Transferase</keyword>
<keyword evidence="2" id="KW-1003">Cell membrane</keyword>
<accession>A0ABW9ZND9</accession>
<evidence type="ECO:0000256" key="4">
    <source>
        <dbReference type="ARBA" id="ARBA00022679"/>
    </source>
</evidence>
<dbReference type="GO" id="GO:0016746">
    <property type="term" value="F:acyltransferase activity"/>
    <property type="evidence" value="ECO:0007669"/>
    <property type="project" value="UniProtKB-KW"/>
</dbReference>
<dbReference type="CDD" id="cd07984">
    <property type="entry name" value="LPLAT_LABLAT-like"/>
    <property type="match status" value="1"/>
</dbReference>
<evidence type="ECO:0000256" key="6">
    <source>
        <dbReference type="ARBA" id="ARBA00023315"/>
    </source>
</evidence>
<evidence type="ECO:0000256" key="2">
    <source>
        <dbReference type="ARBA" id="ARBA00022475"/>
    </source>
</evidence>
<name>A0ABW9ZND9_9BACT</name>
<protein>
    <submittedName>
        <fullName evidence="7">Lipid A biosynthesis acyltransferase</fullName>
    </submittedName>
</protein>
<dbReference type="EMBL" id="JAACJS010000002">
    <property type="protein sequence ID" value="NCI48588.1"/>
    <property type="molecule type" value="Genomic_DNA"/>
</dbReference>
<keyword evidence="3" id="KW-0997">Cell inner membrane</keyword>
<evidence type="ECO:0000256" key="1">
    <source>
        <dbReference type="ARBA" id="ARBA00004533"/>
    </source>
</evidence>